<gene>
    <name evidence="1" type="ORF">CEXT_340801</name>
</gene>
<proteinExistence type="predicted"/>
<comment type="caution">
    <text evidence="1">The sequence shown here is derived from an EMBL/GenBank/DDBJ whole genome shotgun (WGS) entry which is preliminary data.</text>
</comment>
<dbReference type="Proteomes" id="UP001054945">
    <property type="component" value="Unassembled WGS sequence"/>
</dbReference>
<organism evidence="1 2">
    <name type="scientific">Caerostris extrusa</name>
    <name type="common">Bark spider</name>
    <name type="synonym">Caerostris bankana</name>
    <dbReference type="NCBI Taxonomy" id="172846"/>
    <lineage>
        <taxon>Eukaryota</taxon>
        <taxon>Metazoa</taxon>
        <taxon>Ecdysozoa</taxon>
        <taxon>Arthropoda</taxon>
        <taxon>Chelicerata</taxon>
        <taxon>Arachnida</taxon>
        <taxon>Araneae</taxon>
        <taxon>Araneomorphae</taxon>
        <taxon>Entelegynae</taxon>
        <taxon>Araneoidea</taxon>
        <taxon>Araneidae</taxon>
        <taxon>Caerostris</taxon>
    </lineage>
</organism>
<name>A0AAV4S6K7_CAEEX</name>
<evidence type="ECO:0000313" key="1">
    <source>
        <dbReference type="EMBL" id="GIY28584.1"/>
    </source>
</evidence>
<accession>A0AAV4S6K7</accession>
<dbReference type="AlphaFoldDB" id="A0AAV4S6K7"/>
<reference evidence="1 2" key="1">
    <citation type="submission" date="2021-06" db="EMBL/GenBank/DDBJ databases">
        <title>Caerostris extrusa draft genome.</title>
        <authorList>
            <person name="Kono N."/>
            <person name="Arakawa K."/>
        </authorList>
    </citation>
    <scope>NUCLEOTIDE SEQUENCE [LARGE SCALE GENOMIC DNA]</scope>
</reference>
<dbReference type="EMBL" id="BPLR01008961">
    <property type="protein sequence ID" value="GIY28584.1"/>
    <property type="molecule type" value="Genomic_DNA"/>
</dbReference>
<evidence type="ECO:0000313" key="2">
    <source>
        <dbReference type="Proteomes" id="UP001054945"/>
    </source>
</evidence>
<protein>
    <submittedName>
        <fullName evidence="1">Uncharacterized protein</fullName>
    </submittedName>
</protein>
<sequence>MNRELFLKLCKGGMWVGCEVEKGILKSFASLLSPSFRTMSVYTDTLSCPKEKIMPKNLRPSSDKSFLGVKTSAGPTPHHYSPGVIHCLRHSWTTPIFAKGLVRFATGEILSNKGKDLCISTRRGFVKELKGILNERLQSGIGVGIISRSRFDLCGGKFCVNFVVVKKIKILKSQIGETFALCSSTSYIIQWLIRLWYYMRIEKEKKGKKGRAREGINKDWKIGLKLRCSDAKFPRRISDKSFRRYFQRALGRRLRLTLLKFIGK</sequence>
<keyword evidence="2" id="KW-1185">Reference proteome</keyword>